<protein>
    <recommendedName>
        <fullName evidence="2">DUF4246 domain-containing protein</fullName>
    </recommendedName>
</protein>
<dbReference type="Proteomes" id="UP000070544">
    <property type="component" value="Unassembled WGS sequence"/>
</dbReference>
<dbReference type="AlphaFoldDB" id="A0A139A7A2"/>
<feature type="domain" description="DUF4246" evidence="2">
    <location>
        <begin position="3"/>
        <end position="285"/>
    </location>
</feature>
<dbReference type="InterPro" id="IPR025340">
    <property type="entry name" value="DUF4246"/>
</dbReference>
<feature type="compositionally biased region" description="Basic and acidic residues" evidence="1">
    <location>
        <begin position="97"/>
        <end position="110"/>
    </location>
</feature>
<feature type="region of interest" description="Disordered" evidence="1">
    <location>
        <begin position="89"/>
        <end position="110"/>
    </location>
</feature>
<evidence type="ECO:0000256" key="1">
    <source>
        <dbReference type="SAM" id="MobiDB-lite"/>
    </source>
</evidence>
<dbReference type="InterPro" id="IPR049192">
    <property type="entry name" value="DUF4246_C"/>
</dbReference>
<dbReference type="STRING" id="1344416.A0A139A7A2"/>
<name>A0A139A7A2_GONPJ</name>
<dbReference type="PANTHER" id="PTHR33119:SF1">
    <property type="entry name" value="FE2OG DIOXYGENASE DOMAIN-CONTAINING PROTEIN"/>
    <property type="match status" value="1"/>
</dbReference>
<evidence type="ECO:0000259" key="2">
    <source>
        <dbReference type="Pfam" id="PF14033"/>
    </source>
</evidence>
<evidence type="ECO:0000313" key="4">
    <source>
        <dbReference type="Proteomes" id="UP000070544"/>
    </source>
</evidence>
<organism evidence="3 4">
    <name type="scientific">Gonapodya prolifera (strain JEL478)</name>
    <name type="common">Monoblepharis prolifera</name>
    <dbReference type="NCBI Taxonomy" id="1344416"/>
    <lineage>
        <taxon>Eukaryota</taxon>
        <taxon>Fungi</taxon>
        <taxon>Fungi incertae sedis</taxon>
        <taxon>Chytridiomycota</taxon>
        <taxon>Chytridiomycota incertae sedis</taxon>
        <taxon>Monoblepharidomycetes</taxon>
        <taxon>Monoblepharidales</taxon>
        <taxon>Gonapodyaceae</taxon>
        <taxon>Gonapodya</taxon>
    </lineage>
</organism>
<accession>A0A139A7A2</accession>
<dbReference type="OrthoDB" id="415532at2759"/>
<proteinExistence type="predicted"/>
<sequence>MLPMFEFTLGALTSTPVRRIQASFNSDEFCSMGREDWFVTKFIKAKRAGLPASEYPIPLPDNINPTNSDSENPWPEELVEEYEQWQEENWDTLSGDRSIEEPELPDPKDSVDWEQQCLGGRQSVSLAGKDHQVIVKMAAVHLTPENPNYVGGNWHIEGMENEAIAATGIFYYDVENITESRLTFRNVFNDELFEYQQSEHTGLEGVYGFKNYNSSNAKICGSVTARTPRCVVFPNFLQHCVEPFRLTDPTRRGHRRALALFLVHPENHLCSTAHAPPQHEEVMREELAAVFVPRGPQRSWIGWRGSQGV</sequence>
<evidence type="ECO:0000313" key="3">
    <source>
        <dbReference type="EMBL" id="KXS12696.1"/>
    </source>
</evidence>
<dbReference type="PANTHER" id="PTHR33119">
    <property type="entry name" value="IFI3P"/>
    <property type="match status" value="1"/>
</dbReference>
<reference evidence="3 4" key="1">
    <citation type="journal article" date="2015" name="Genome Biol. Evol.">
        <title>Phylogenomic analyses indicate that early fungi evolved digesting cell walls of algal ancestors of land plants.</title>
        <authorList>
            <person name="Chang Y."/>
            <person name="Wang S."/>
            <person name="Sekimoto S."/>
            <person name="Aerts A.L."/>
            <person name="Choi C."/>
            <person name="Clum A."/>
            <person name="LaButti K.M."/>
            <person name="Lindquist E.A."/>
            <person name="Yee Ngan C."/>
            <person name="Ohm R.A."/>
            <person name="Salamov A.A."/>
            <person name="Grigoriev I.V."/>
            <person name="Spatafora J.W."/>
            <person name="Berbee M.L."/>
        </authorList>
    </citation>
    <scope>NUCLEOTIDE SEQUENCE [LARGE SCALE GENOMIC DNA]</scope>
    <source>
        <strain evidence="3 4">JEL478</strain>
    </source>
</reference>
<dbReference type="EMBL" id="KQ965785">
    <property type="protein sequence ID" value="KXS12696.1"/>
    <property type="molecule type" value="Genomic_DNA"/>
</dbReference>
<dbReference type="Pfam" id="PF14033">
    <property type="entry name" value="DUF4246"/>
    <property type="match status" value="1"/>
</dbReference>
<keyword evidence="4" id="KW-1185">Reference proteome</keyword>
<gene>
    <name evidence="3" type="ORF">M427DRAFT_390914</name>
</gene>